<evidence type="ECO:0000313" key="1">
    <source>
        <dbReference type="EMBL" id="SHJ18400.1"/>
    </source>
</evidence>
<keyword evidence="2" id="KW-1185">Reference proteome</keyword>
<organism evidence="1 2">
    <name type="scientific">Cruoricaptor ignavus</name>
    <dbReference type="NCBI Taxonomy" id="1118202"/>
    <lineage>
        <taxon>Bacteria</taxon>
        <taxon>Pseudomonadati</taxon>
        <taxon>Bacteroidota</taxon>
        <taxon>Flavobacteriia</taxon>
        <taxon>Flavobacteriales</taxon>
        <taxon>Weeksellaceae</taxon>
        <taxon>Cruoricaptor</taxon>
    </lineage>
</organism>
<evidence type="ECO:0000313" key="2">
    <source>
        <dbReference type="Proteomes" id="UP000184335"/>
    </source>
</evidence>
<dbReference type="Proteomes" id="UP000184335">
    <property type="component" value="Unassembled WGS sequence"/>
</dbReference>
<proteinExistence type="predicted"/>
<dbReference type="InterPro" id="IPR013321">
    <property type="entry name" value="Arc_rbn_hlx_hlx"/>
</dbReference>
<accession>A0A1M6H886</accession>
<dbReference type="RefSeq" id="WP_073180762.1">
    <property type="nucleotide sequence ID" value="NZ_CP171011.1"/>
</dbReference>
<protein>
    <recommendedName>
        <fullName evidence="3">CopG family transcriptional regulator</fullName>
    </recommendedName>
</protein>
<dbReference type="GO" id="GO:0006355">
    <property type="term" value="P:regulation of DNA-templated transcription"/>
    <property type="evidence" value="ECO:0007669"/>
    <property type="project" value="InterPro"/>
</dbReference>
<dbReference type="STRING" id="1118202.SAMN05443429_11167"/>
<dbReference type="Gene3D" id="1.10.1220.10">
    <property type="entry name" value="Met repressor-like"/>
    <property type="match status" value="1"/>
</dbReference>
<reference evidence="1 2" key="1">
    <citation type="submission" date="2016-11" db="EMBL/GenBank/DDBJ databases">
        <authorList>
            <person name="Jaros S."/>
            <person name="Januszkiewicz K."/>
            <person name="Wedrychowicz H."/>
        </authorList>
    </citation>
    <scope>NUCLEOTIDE SEQUENCE [LARGE SCALE GENOMIC DNA]</scope>
    <source>
        <strain evidence="1 2">DSM 25479</strain>
    </source>
</reference>
<gene>
    <name evidence="1" type="ORF">SAMN05443429_11167</name>
</gene>
<dbReference type="OrthoDB" id="680137at2"/>
<evidence type="ECO:0008006" key="3">
    <source>
        <dbReference type="Google" id="ProtNLM"/>
    </source>
</evidence>
<name>A0A1M6H886_9FLAO</name>
<dbReference type="AlphaFoldDB" id="A0A1M6H886"/>
<sequence>MKTLSLKLDDDLFTEVEKYRQKPRNRFFNEAIAFYLQEKKREALREQFRLSSLLVREDNMEVLREFEALEDEIQE</sequence>
<dbReference type="EMBL" id="FQYI01000011">
    <property type="protein sequence ID" value="SHJ18400.1"/>
    <property type="molecule type" value="Genomic_DNA"/>
</dbReference>